<keyword evidence="3" id="KW-0274">FAD</keyword>
<dbReference type="Pfam" id="PF00743">
    <property type="entry name" value="FMO-like"/>
    <property type="match status" value="1"/>
</dbReference>
<evidence type="ECO:0000256" key="3">
    <source>
        <dbReference type="ARBA" id="ARBA00022827"/>
    </source>
</evidence>
<sequence>MAPDLNSLDSNGRWDYSSPGLGGYNIPDIVYNDPSNRKLKVLTIGAGFSGILMAYQIQKYCENVEHVIYEKNADLGGTWLENRYPGCACDIPSHAYTYNFALNPDWPRFFSYAPDIHKYLAKVVETFGLRKYMTFNTEVVRSEWQDNTGKWKVTLRQNMPGSDQSKEFEEECDLLFYATGLLNRFKWPDVEGLNKFKGRVIHTAYWPEDYQKEKWKNDRVAVIGSGASSIQTVPNMQPHVKHLDIFVRTGVWFVQIANNFGQNKEYTQEEKDEFRNDPKKLLAHAKDIEGQVNGLWELFYTGSEAQKGAQEMFKARMREHLKDERLLKGFTPTWEIGCRRVTPGDPYMEAIQKENVDVHFTAVNKITEDGVVGQDGIERKVDTIVCATGFDVTYKPRFPVIGKNGVDLYEKWKETPESYLGLGCPDMPNWLMFIGPTWPVENGSVTGPLLSVSEYAIQIIKKMQRDHIKSWVPRQDITDHFNEHAQEWIKHTVWKDACRSWYRNNETGRVNAVWPGSSLHYREIIETPRYEDFDIQYRHKNPWAHLGMGCVKSNLQEEIQKGADLSPYLQLENIDPKWLEAVGSPGMAKQVKEEQEKKEKTVTNWEVRSS</sequence>
<name>A0A6A6EW16_9PEZI</name>
<dbReference type="PANTHER" id="PTHR42877:SF1">
    <property type="entry name" value="FAD-BINDING MONOOXYGENASE STCW"/>
    <property type="match status" value="1"/>
</dbReference>
<dbReference type="PANTHER" id="PTHR42877">
    <property type="entry name" value="L-ORNITHINE N(5)-MONOOXYGENASE-RELATED"/>
    <property type="match status" value="1"/>
</dbReference>
<dbReference type="Proteomes" id="UP000800200">
    <property type="component" value="Unassembled WGS sequence"/>
</dbReference>
<dbReference type="OrthoDB" id="74360at2759"/>
<evidence type="ECO:0000313" key="6">
    <source>
        <dbReference type="EMBL" id="KAF2194076.1"/>
    </source>
</evidence>
<dbReference type="GO" id="GO:0004499">
    <property type="term" value="F:N,N-dimethylaniline monooxygenase activity"/>
    <property type="evidence" value="ECO:0007669"/>
    <property type="project" value="InterPro"/>
</dbReference>
<dbReference type="AlphaFoldDB" id="A0A6A6EW16"/>
<evidence type="ECO:0000256" key="2">
    <source>
        <dbReference type="ARBA" id="ARBA00022630"/>
    </source>
</evidence>
<dbReference type="GO" id="GO:0050660">
    <property type="term" value="F:flavin adenine dinucleotide binding"/>
    <property type="evidence" value="ECO:0007669"/>
    <property type="project" value="InterPro"/>
</dbReference>
<evidence type="ECO:0000256" key="4">
    <source>
        <dbReference type="ARBA" id="ARBA00023002"/>
    </source>
</evidence>
<evidence type="ECO:0000313" key="7">
    <source>
        <dbReference type="Proteomes" id="UP000800200"/>
    </source>
</evidence>
<keyword evidence="4" id="KW-0560">Oxidoreductase</keyword>
<dbReference type="EMBL" id="ML994612">
    <property type="protein sequence ID" value="KAF2194076.1"/>
    <property type="molecule type" value="Genomic_DNA"/>
</dbReference>
<reference evidence="6" key="1">
    <citation type="journal article" date="2020" name="Stud. Mycol.">
        <title>101 Dothideomycetes genomes: a test case for predicting lifestyles and emergence of pathogens.</title>
        <authorList>
            <person name="Haridas S."/>
            <person name="Albert R."/>
            <person name="Binder M."/>
            <person name="Bloem J."/>
            <person name="Labutti K."/>
            <person name="Salamov A."/>
            <person name="Andreopoulos B."/>
            <person name="Baker S."/>
            <person name="Barry K."/>
            <person name="Bills G."/>
            <person name="Bluhm B."/>
            <person name="Cannon C."/>
            <person name="Castanera R."/>
            <person name="Culley D."/>
            <person name="Daum C."/>
            <person name="Ezra D."/>
            <person name="Gonzalez J."/>
            <person name="Henrissat B."/>
            <person name="Kuo A."/>
            <person name="Liang C."/>
            <person name="Lipzen A."/>
            <person name="Lutzoni F."/>
            <person name="Magnuson J."/>
            <person name="Mondo S."/>
            <person name="Nolan M."/>
            <person name="Ohm R."/>
            <person name="Pangilinan J."/>
            <person name="Park H.-J."/>
            <person name="Ramirez L."/>
            <person name="Alfaro M."/>
            <person name="Sun H."/>
            <person name="Tritt A."/>
            <person name="Yoshinaga Y."/>
            <person name="Zwiers L.-H."/>
            <person name="Turgeon B."/>
            <person name="Goodwin S."/>
            <person name="Spatafora J."/>
            <person name="Crous P."/>
            <person name="Grigoriev I."/>
        </authorList>
    </citation>
    <scope>NUCLEOTIDE SEQUENCE</scope>
    <source>
        <strain evidence="6">CBS 207.26</strain>
    </source>
</reference>
<protein>
    <submittedName>
        <fullName evidence="6">FAD/NAD(P)-binding domain-containing protein</fullName>
    </submittedName>
</protein>
<organism evidence="6 7">
    <name type="scientific">Zopfia rhizophila CBS 207.26</name>
    <dbReference type="NCBI Taxonomy" id="1314779"/>
    <lineage>
        <taxon>Eukaryota</taxon>
        <taxon>Fungi</taxon>
        <taxon>Dikarya</taxon>
        <taxon>Ascomycota</taxon>
        <taxon>Pezizomycotina</taxon>
        <taxon>Dothideomycetes</taxon>
        <taxon>Dothideomycetes incertae sedis</taxon>
        <taxon>Zopfiaceae</taxon>
        <taxon>Zopfia</taxon>
    </lineage>
</organism>
<dbReference type="Gene3D" id="3.50.50.60">
    <property type="entry name" value="FAD/NAD(P)-binding domain"/>
    <property type="match status" value="2"/>
</dbReference>
<proteinExistence type="inferred from homology"/>
<gene>
    <name evidence="6" type="ORF">K469DRAFT_549156</name>
</gene>
<dbReference type="InterPro" id="IPR036188">
    <property type="entry name" value="FAD/NAD-bd_sf"/>
</dbReference>
<feature type="region of interest" description="Disordered" evidence="5">
    <location>
        <begin position="589"/>
        <end position="610"/>
    </location>
</feature>
<feature type="compositionally biased region" description="Basic and acidic residues" evidence="5">
    <location>
        <begin position="590"/>
        <end position="601"/>
    </location>
</feature>
<evidence type="ECO:0000256" key="5">
    <source>
        <dbReference type="SAM" id="MobiDB-lite"/>
    </source>
</evidence>
<dbReference type="GO" id="GO:0050661">
    <property type="term" value="F:NADP binding"/>
    <property type="evidence" value="ECO:0007669"/>
    <property type="project" value="InterPro"/>
</dbReference>
<keyword evidence="2" id="KW-0285">Flavoprotein</keyword>
<accession>A0A6A6EW16</accession>
<dbReference type="InterPro" id="IPR051209">
    <property type="entry name" value="FAD-bind_Monooxygenase_sf"/>
</dbReference>
<dbReference type="InterPro" id="IPR020946">
    <property type="entry name" value="Flavin_mOase-like"/>
</dbReference>
<comment type="similarity">
    <text evidence="1">Belongs to the FAD-binding monooxygenase family.</text>
</comment>
<evidence type="ECO:0000256" key="1">
    <source>
        <dbReference type="ARBA" id="ARBA00010139"/>
    </source>
</evidence>
<dbReference type="SUPFAM" id="SSF51905">
    <property type="entry name" value="FAD/NAD(P)-binding domain"/>
    <property type="match status" value="3"/>
</dbReference>
<keyword evidence="7" id="KW-1185">Reference proteome</keyword>